<accession>A0A4W3IAW0</accession>
<name>A0A4W3IAW0_CALMI</name>
<reference evidence="4" key="4">
    <citation type="submission" date="2025-08" db="UniProtKB">
        <authorList>
            <consortium name="Ensembl"/>
        </authorList>
    </citation>
    <scope>IDENTIFICATION</scope>
</reference>
<keyword evidence="1" id="KW-0677">Repeat</keyword>
<dbReference type="Pfam" id="PF12796">
    <property type="entry name" value="Ank_2"/>
    <property type="match status" value="1"/>
</dbReference>
<dbReference type="GO" id="GO:0010468">
    <property type="term" value="P:regulation of gene expression"/>
    <property type="evidence" value="ECO:0007669"/>
    <property type="project" value="TreeGrafter"/>
</dbReference>
<dbReference type="PANTHER" id="PTHR24124">
    <property type="entry name" value="ANKYRIN REPEAT FAMILY A"/>
    <property type="match status" value="1"/>
</dbReference>
<reference evidence="5" key="2">
    <citation type="journal article" date="2007" name="PLoS Biol.">
        <title>Survey sequencing and comparative analysis of the elephant shark (Callorhinchus milii) genome.</title>
        <authorList>
            <person name="Venkatesh B."/>
            <person name="Kirkness E.F."/>
            <person name="Loh Y.H."/>
            <person name="Halpern A.L."/>
            <person name="Lee A.P."/>
            <person name="Johnson J."/>
            <person name="Dandona N."/>
            <person name="Viswanathan L.D."/>
            <person name="Tay A."/>
            <person name="Venter J.C."/>
            <person name="Strausberg R.L."/>
            <person name="Brenner S."/>
        </authorList>
    </citation>
    <scope>NUCLEOTIDE SEQUENCE [LARGE SCALE GENOMIC DNA]</scope>
</reference>
<dbReference type="PRINTS" id="PR01415">
    <property type="entry name" value="ANKYRIN"/>
</dbReference>
<evidence type="ECO:0000256" key="2">
    <source>
        <dbReference type="ARBA" id="ARBA00023043"/>
    </source>
</evidence>
<dbReference type="SMART" id="SM00248">
    <property type="entry name" value="ANK"/>
    <property type="match status" value="2"/>
</dbReference>
<dbReference type="STRING" id="7868.ENSCMIP00000018099"/>
<keyword evidence="2 3" id="KW-0040">ANK repeat</keyword>
<reference evidence="4" key="5">
    <citation type="submission" date="2025-09" db="UniProtKB">
        <authorList>
            <consortium name="Ensembl"/>
        </authorList>
    </citation>
    <scope>IDENTIFICATION</scope>
</reference>
<evidence type="ECO:0000313" key="5">
    <source>
        <dbReference type="Proteomes" id="UP000314986"/>
    </source>
</evidence>
<reference evidence="5" key="1">
    <citation type="journal article" date="2006" name="Science">
        <title>Ancient noncoding elements conserved in the human genome.</title>
        <authorList>
            <person name="Venkatesh B."/>
            <person name="Kirkness E.F."/>
            <person name="Loh Y.H."/>
            <person name="Halpern A.L."/>
            <person name="Lee A.P."/>
            <person name="Johnson J."/>
            <person name="Dandona N."/>
            <person name="Viswanathan L.D."/>
            <person name="Tay A."/>
            <person name="Venter J.C."/>
            <person name="Strausberg R.L."/>
            <person name="Brenner S."/>
        </authorList>
    </citation>
    <scope>NUCLEOTIDE SEQUENCE [LARGE SCALE GENOMIC DNA]</scope>
</reference>
<dbReference type="InParanoid" id="A0A4W3IAW0"/>
<dbReference type="InterPro" id="IPR002110">
    <property type="entry name" value="Ankyrin_rpt"/>
</dbReference>
<feature type="repeat" description="ANK" evidence="3">
    <location>
        <begin position="49"/>
        <end position="85"/>
    </location>
</feature>
<reference evidence="5" key="3">
    <citation type="journal article" date="2014" name="Nature">
        <title>Elephant shark genome provides unique insights into gnathostome evolution.</title>
        <authorList>
            <consortium name="International Elephant Shark Genome Sequencing Consortium"/>
            <person name="Venkatesh B."/>
            <person name="Lee A.P."/>
            <person name="Ravi V."/>
            <person name="Maurya A.K."/>
            <person name="Lian M.M."/>
            <person name="Swann J.B."/>
            <person name="Ohta Y."/>
            <person name="Flajnik M.F."/>
            <person name="Sutoh Y."/>
            <person name="Kasahara M."/>
            <person name="Hoon S."/>
            <person name="Gangu V."/>
            <person name="Roy S.W."/>
            <person name="Irimia M."/>
            <person name="Korzh V."/>
            <person name="Kondrychyn I."/>
            <person name="Lim Z.W."/>
            <person name="Tay B.H."/>
            <person name="Tohari S."/>
            <person name="Kong K.W."/>
            <person name="Ho S."/>
            <person name="Lorente-Galdos B."/>
            <person name="Quilez J."/>
            <person name="Marques-Bonet T."/>
            <person name="Raney B.J."/>
            <person name="Ingham P.W."/>
            <person name="Tay A."/>
            <person name="Hillier L.W."/>
            <person name="Minx P."/>
            <person name="Boehm T."/>
            <person name="Wilson R.K."/>
            <person name="Brenner S."/>
            <person name="Warren W.C."/>
        </authorList>
    </citation>
    <scope>NUCLEOTIDE SEQUENCE [LARGE SCALE GENOMIC DNA]</scope>
</reference>
<keyword evidence="5" id="KW-1185">Reference proteome</keyword>
<dbReference type="PROSITE" id="PS50297">
    <property type="entry name" value="ANK_REP_REGION"/>
    <property type="match status" value="1"/>
</dbReference>
<dbReference type="PANTHER" id="PTHR24124:SF7">
    <property type="entry name" value="NF-KAPPA-B INHIBITOR DELTA"/>
    <property type="match status" value="1"/>
</dbReference>
<dbReference type="Gene3D" id="1.25.40.20">
    <property type="entry name" value="Ankyrin repeat-containing domain"/>
    <property type="match status" value="1"/>
</dbReference>
<evidence type="ECO:0000256" key="1">
    <source>
        <dbReference type="ARBA" id="ARBA00022737"/>
    </source>
</evidence>
<dbReference type="PROSITE" id="PS50088">
    <property type="entry name" value="ANK_REPEAT"/>
    <property type="match status" value="1"/>
</dbReference>
<dbReference type="Ensembl" id="ENSCMIT00000018443.1">
    <property type="protein sequence ID" value="ENSCMIP00000018099.1"/>
    <property type="gene ID" value="ENSCMIG00000008545.1"/>
</dbReference>
<dbReference type="Proteomes" id="UP000314986">
    <property type="component" value="Unassembled WGS sequence"/>
</dbReference>
<evidence type="ECO:0000313" key="4">
    <source>
        <dbReference type="Ensembl" id="ENSCMIP00000018099.1"/>
    </source>
</evidence>
<dbReference type="FunCoup" id="A0A4W3IAW0">
    <property type="interactions" value="3"/>
</dbReference>
<proteinExistence type="predicted"/>
<dbReference type="AlphaFoldDB" id="A0A4W3IAW0"/>
<evidence type="ECO:0000256" key="3">
    <source>
        <dbReference type="PROSITE-ProRule" id="PRU00023"/>
    </source>
</evidence>
<dbReference type="InterPro" id="IPR036770">
    <property type="entry name" value="Ankyrin_rpt-contain_sf"/>
</dbReference>
<dbReference type="SUPFAM" id="SSF48403">
    <property type="entry name" value="Ankyrin repeat"/>
    <property type="match status" value="1"/>
</dbReference>
<protein>
    <submittedName>
        <fullName evidence="4">Uncharacterized protein</fullName>
    </submittedName>
</protein>
<dbReference type="GeneTree" id="ENSGT00940000153695"/>
<sequence>MGALVTSQDLKSNKTAIHLSVLEGDLVLLRYFLDLATAISPESINMKAHGNTALHMAAGLRNEPNQEGIIQLLLSYGADPSVRNLENEQPIHLVHQGEQGNRIRQLLRKGRVALASSDRNALP</sequence>
<organism evidence="4 5">
    <name type="scientific">Callorhinchus milii</name>
    <name type="common">Ghost shark</name>
    <dbReference type="NCBI Taxonomy" id="7868"/>
    <lineage>
        <taxon>Eukaryota</taxon>
        <taxon>Metazoa</taxon>
        <taxon>Chordata</taxon>
        <taxon>Craniata</taxon>
        <taxon>Vertebrata</taxon>
        <taxon>Chondrichthyes</taxon>
        <taxon>Holocephali</taxon>
        <taxon>Chimaeriformes</taxon>
        <taxon>Callorhinchidae</taxon>
        <taxon>Callorhinchus</taxon>
    </lineage>
</organism>
<dbReference type="GO" id="GO:0005634">
    <property type="term" value="C:nucleus"/>
    <property type="evidence" value="ECO:0007669"/>
    <property type="project" value="TreeGrafter"/>
</dbReference>